<protein>
    <submittedName>
        <fullName evidence="2">Uncharacterized protein</fullName>
    </submittedName>
</protein>
<keyword evidence="1" id="KW-0472">Membrane</keyword>
<name>A0A8J6MCZ3_9FIRM</name>
<dbReference type="AlphaFoldDB" id="A0A8J6MCZ3"/>
<evidence type="ECO:0000313" key="3">
    <source>
        <dbReference type="Proteomes" id="UP000607645"/>
    </source>
</evidence>
<accession>A0A8J6MCZ3</accession>
<keyword evidence="3" id="KW-1185">Reference proteome</keyword>
<evidence type="ECO:0000313" key="2">
    <source>
        <dbReference type="EMBL" id="MBC5736879.1"/>
    </source>
</evidence>
<dbReference type="RefSeq" id="WP_186918930.1">
    <property type="nucleotide sequence ID" value="NZ_JACOPQ010000005.1"/>
</dbReference>
<dbReference type="Proteomes" id="UP000607645">
    <property type="component" value="Unassembled WGS sequence"/>
</dbReference>
<reference evidence="2" key="1">
    <citation type="submission" date="2020-08" db="EMBL/GenBank/DDBJ databases">
        <title>Genome public.</title>
        <authorList>
            <person name="Liu C."/>
            <person name="Sun Q."/>
        </authorList>
    </citation>
    <scope>NUCLEOTIDE SEQUENCE</scope>
    <source>
        <strain evidence="2">NSJ-52</strain>
    </source>
</reference>
<feature type="transmembrane region" description="Helical" evidence="1">
    <location>
        <begin position="45"/>
        <end position="63"/>
    </location>
</feature>
<evidence type="ECO:0000256" key="1">
    <source>
        <dbReference type="SAM" id="Phobius"/>
    </source>
</evidence>
<dbReference type="EMBL" id="JACOPQ010000005">
    <property type="protein sequence ID" value="MBC5736879.1"/>
    <property type="molecule type" value="Genomic_DNA"/>
</dbReference>
<keyword evidence="1" id="KW-1133">Transmembrane helix</keyword>
<gene>
    <name evidence="2" type="ORF">H8S62_07615</name>
</gene>
<keyword evidence="1" id="KW-0812">Transmembrane</keyword>
<sequence length="429" mass="46778">MTDAMLYRESLSRMTPGPDWRSQALAAMDAAAAAPVRRRTPVGPLIAAAAALALVAGGGVGVYRNLNAFRPNEYPGGVLSSAPGYTAGTGELPKITLSAAPDLGMGGFDDTMGMLVVRSPEEQRTQNPTLGNTDYLTELPVYQNRIPTEAEQLGCAETVAAALGTGIASYESNLYGQYRSFTSKCTDGTDIWLSNLNECYVLLPESLPLPGGAETLEETAPHLWRQLAPLYPMVSPKLEATTSYDFYGRASQWFFWFDDDAGKSLTDRLLDYCFGRVGDVGWHEHTGTGIYTFHLPCWPESEGVLYPIRTAAEAEADFRAGDYLGADVPTDTAAATILSTELVYFNQPYQTYIQPVYKITYTQDYWDVSPVLEQFQRNYRDGAGVDPEVEAGVDPNLDTSAFSSVSCAYVPAVAKAYVDMLDAEFQFNN</sequence>
<organism evidence="2 3">
    <name type="scientific">Lawsonibacter faecis</name>
    <dbReference type="NCBI Taxonomy" id="2763052"/>
    <lineage>
        <taxon>Bacteria</taxon>
        <taxon>Bacillati</taxon>
        <taxon>Bacillota</taxon>
        <taxon>Clostridia</taxon>
        <taxon>Eubacteriales</taxon>
        <taxon>Oscillospiraceae</taxon>
        <taxon>Lawsonibacter</taxon>
    </lineage>
</organism>
<comment type="caution">
    <text evidence="2">The sequence shown here is derived from an EMBL/GenBank/DDBJ whole genome shotgun (WGS) entry which is preliminary data.</text>
</comment>
<proteinExistence type="predicted"/>